<gene>
    <name evidence="1" type="ORF">H6G03_22185</name>
</gene>
<sequence>MSGFLRLLGIGTNDSRFSNLNVTVEIYETVIARITHAVSRSDREEGGKLIGKISENGNQLKITVETYIDSGPRVNNSIGHLMPDGEYQEAMFRVLEKFDPDIHYLGSWHTHHCNDLPELSPGDIRSYKETLNSRNYNLDYFFALLVTALRGSKTQNLYYLFFREQEHGYELNDSLVHTVSRISPLDSILKNAEEVAFAHRRNRTLYSNNVYGTKSRASQIDTGVDPLEKIRSEDQQWILGEIPWAKPRQSKKDGSIYWQWQMDSNVGKLDVYYKHPSNSPSIPAYLEILFEGKQIISEHIPLNDSRFQKIKYCLDRAIEKTK</sequence>
<evidence type="ECO:0008006" key="3">
    <source>
        <dbReference type="Google" id="ProtNLM"/>
    </source>
</evidence>
<dbReference type="RefSeq" id="WP_190468706.1">
    <property type="nucleotide sequence ID" value="NZ_JACJPW010000063.1"/>
</dbReference>
<accession>A0A926VIH6</accession>
<dbReference type="Proteomes" id="UP000641646">
    <property type="component" value="Unassembled WGS sequence"/>
</dbReference>
<evidence type="ECO:0000313" key="1">
    <source>
        <dbReference type="EMBL" id="MBD2183738.1"/>
    </source>
</evidence>
<organism evidence="1 2">
    <name type="scientific">Aerosakkonema funiforme FACHB-1375</name>
    <dbReference type="NCBI Taxonomy" id="2949571"/>
    <lineage>
        <taxon>Bacteria</taxon>
        <taxon>Bacillati</taxon>
        <taxon>Cyanobacteriota</taxon>
        <taxon>Cyanophyceae</taxon>
        <taxon>Oscillatoriophycideae</taxon>
        <taxon>Aerosakkonematales</taxon>
        <taxon>Aerosakkonemataceae</taxon>
        <taxon>Aerosakkonema</taxon>
    </lineage>
</organism>
<keyword evidence="2" id="KW-1185">Reference proteome</keyword>
<reference evidence="1" key="1">
    <citation type="journal article" date="2015" name="ISME J.">
        <title>Draft Genome Sequence of Streptomyces incarnatus NRRL8089, which Produces the Nucleoside Antibiotic Sinefungin.</title>
        <authorList>
            <person name="Oshima K."/>
            <person name="Hattori M."/>
            <person name="Shimizu H."/>
            <person name="Fukuda K."/>
            <person name="Nemoto M."/>
            <person name="Inagaki K."/>
            <person name="Tamura T."/>
        </authorList>
    </citation>
    <scope>NUCLEOTIDE SEQUENCE</scope>
    <source>
        <strain evidence="1">FACHB-1375</strain>
    </source>
</reference>
<proteinExistence type="predicted"/>
<dbReference type="EMBL" id="JACJPW010000063">
    <property type="protein sequence ID" value="MBD2183738.1"/>
    <property type="molecule type" value="Genomic_DNA"/>
</dbReference>
<evidence type="ECO:0000313" key="2">
    <source>
        <dbReference type="Proteomes" id="UP000641646"/>
    </source>
</evidence>
<reference evidence="1" key="2">
    <citation type="submission" date="2020-08" db="EMBL/GenBank/DDBJ databases">
        <authorList>
            <person name="Chen M."/>
            <person name="Teng W."/>
            <person name="Zhao L."/>
            <person name="Hu C."/>
            <person name="Zhou Y."/>
            <person name="Han B."/>
            <person name="Song L."/>
            <person name="Shu W."/>
        </authorList>
    </citation>
    <scope>NUCLEOTIDE SEQUENCE</scope>
    <source>
        <strain evidence="1">FACHB-1375</strain>
    </source>
</reference>
<comment type="caution">
    <text evidence="1">The sequence shown here is derived from an EMBL/GenBank/DDBJ whole genome shotgun (WGS) entry which is preliminary data.</text>
</comment>
<dbReference type="Gene3D" id="3.40.140.10">
    <property type="entry name" value="Cytidine Deaminase, domain 2"/>
    <property type="match status" value="1"/>
</dbReference>
<protein>
    <recommendedName>
        <fullName evidence="3">JAB domain-containing protein</fullName>
    </recommendedName>
</protein>
<dbReference type="AlphaFoldDB" id="A0A926VIH6"/>
<name>A0A926VIH6_9CYAN</name>